<feature type="transmembrane region" description="Helical" evidence="2">
    <location>
        <begin position="141"/>
        <end position="160"/>
    </location>
</feature>
<comment type="caution">
    <text evidence="4">The sequence shown here is derived from an EMBL/GenBank/DDBJ whole genome shotgun (WGS) entry which is preliminary data.</text>
</comment>
<accession>A0A934NUV8</accession>
<evidence type="ECO:0000256" key="2">
    <source>
        <dbReference type="SAM" id="Phobius"/>
    </source>
</evidence>
<keyword evidence="2" id="KW-0812">Transmembrane</keyword>
<feature type="transmembrane region" description="Helical" evidence="2">
    <location>
        <begin position="108"/>
        <end position="129"/>
    </location>
</feature>
<name>A0A934NUV8_9NOCA</name>
<feature type="transmembrane region" description="Helical" evidence="2">
    <location>
        <begin position="50"/>
        <end position="72"/>
    </location>
</feature>
<dbReference type="Proteomes" id="UP000655868">
    <property type="component" value="Unassembled WGS sequence"/>
</dbReference>
<organism evidence="4 5">
    <name type="scientific">Antrihabitans stalagmiti</name>
    <dbReference type="NCBI Taxonomy" id="2799499"/>
    <lineage>
        <taxon>Bacteria</taxon>
        <taxon>Bacillati</taxon>
        <taxon>Actinomycetota</taxon>
        <taxon>Actinomycetes</taxon>
        <taxon>Mycobacteriales</taxon>
        <taxon>Nocardiaceae</taxon>
        <taxon>Antrihabitans</taxon>
    </lineage>
</organism>
<feature type="compositionally biased region" description="Polar residues" evidence="1">
    <location>
        <begin position="1"/>
        <end position="11"/>
    </location>
</feature>
<gene>
    <name evidence="4" type="ORF">JGU71_24060</name>
</gene>
<evidence type="ECO:0000313" key="4">
    <source>
        <dbReference type="EMBL" id="MBJ8341966.1"/>
    </source>
</evidence>
<evidence type="ECO:0000256" key="1">
    <source>
        <dbReference type="SAM" id="MobiDB-lite"/>
    </source>
</evidence>
<evidence type="ECO:0000313" key="5">
    <source>
        <dbReference type="Proteomes" id="UP000655868"/>
    </source>
</evidence>
<keyword evidence="5" id="KW-1185">Reference proteome</keyword>
<reference evidence="4" key="1">
    <citation type="submission" date="2020-12" db="EMBL/GenBank/DDBJ databases">
        <title>Antrihabitans popcorni sp. nov. and Antrihabitans auranticaus sp. nov., isolated from a larva cave.</title>
        <authorList>
            <person name="Lee S.D."/>
            <person name="Kim I.S."/>
        </authorList>
    </citation>
    <scope>NUCLEOTIDE SEQUENCE</scope>
    <source>
        <strain evidence="4">YC3-6</strain>
    </source>
</reference>
<keyword evidence="2" id="KW-0472">Membrane</keyword>
<feature type="transmembrane region" description="Helical" evidence="2">
    <location>
        <begin position="84"/>
        <end position="103"/>
    </location>
</feature>
<evidence type="ECO:0000259" key="3">
    <source>
        <dbReference type="Pfam" id="PF03779"/>
    </source>
</evidence>
<dbReference type="AlphaFoldDB" id="A0A934NUV8"/>
<dbReference type="RefSeq" id="WP_199707114.1">
    <property type="nucleotide sequence ID" value="NZ_JAEMNV010000009.1"/>
</dbReference>
<dbReference type="InterPro" id="IPR005530">
    <property type="entry name" value="SPW"/>
</dbReference>
<proteinExistence type="predicted"/>
<sequence>MSSQDRAQTAHPSGLDVTGGIRAVSGPDDGAASFPNRRERWHRRVPGPQVPGMISTCTLVLGIWLVVGPILLRRTWSVPSLQDPLFDMAIGSGVVVLGLLRLIRRVSVVHATVFGCVSGMALVVAPLGVDYGLTSGSTFAVGNDVVVGVLISALAIAGYIDAGRRESVANCDADRHTTAKNLATHPQQGRAILE</sequence>
<protein>
    <recommendedName>
        <fullName evidence="3">SPW repeat-containing integral membrane domain-containing protein</fullName>
    </recommendedName>
</protein>
<dbReference type="Pfam" id="PF03779">
    <property type="entry name" value="SPW"/>
    <property type="match status" value="1"/>
</dbReference>
<keyword evidence="2" id="KW-1133">Transmembrane helix</keyword>
<feature type="region of interest" description="Disordered" evidence="1">
    <location>
        <begin position="1"/>
        <end position="21"/>
    </location>
</feature>
<dbReference type="EMBL" id="JAEMNV010000009">
    <property type="protein sequence ID" value="MBJ8341966.1"/>
    <property type="molecule type" value="Genomic_DNA"/>
</dbReference>
<feature type="domain" description="SPW repeat-containing integral membrane" evidence="3">
    <location>
        <begin position="56"/>
        <end position="155"/>
    </location>
</feature>